<evidence type="ECO:0000259" key="1">
    <source>
        <dbReference type="Pfam" id="PF00535"/>
    </source>
</evidence>
<dbReference type="PANTHER" id="PTHR43630">
    <property type="entry name" value="POLY-BETA-1,6-N-ACETYL-D-GLUCOSAMINE SYNTHASE"/>
    <property type="match status" value="1"/>
</dbReference>
<protein>
    <submittedName>
        <fullName evidence="2">Glycosyltransferase 2-like</fullName>
    </submittedName>
</protein>
<dbReference type="PANTHER" id="PTHR43630:SF2">
    <property type="entry name" value="GLYCOSYLTRANSFERASE"/>
    <property type="match status" value="1"/>
</dbReference>
<reference evidence="2" key="1">
    <citation type="submission" date="2020-04" db="EMBL/GenBank/DDBJ databases">
        <authorList>
            <person name="Chiriac C."/>
            <person name="Salcher M."/>
            <person name="Ghai R."/>
            <person name="Kavagutti S V."/>
        </authorList>
    </citation>
    <scope>NUCLEOTIDE SEQUENCE</scope>
</reference>
<proteinExistence type="predicted"/>
<dbReference type="Pfam" id="PF00535">
    <property type="entry name" value="Glycos_transf_2"/>
    <property type="match status" value="1"/>
</dbReference>
<dbReference type="EMBL" id="LR796188">
    <property type="protein sequence ID" value="CAB4125513.1"/>
    <property type="molecule type" value="Genomic_DNA"/>
</dbReference>
<dbReference type="SUPFAM" id="SSF53448">
    <property type="entry name" value="Nucleotide-diphospho-sugar transferases"/>
    <property type="match status" value="1"/>
</dbReference>
<keyword evidence="2" id="KW-0808">Transferase</keyword>
<organism evidence="2">
    <name type="scientific">uncultured Caudovirales phage</name>
    <dbReference type="NCBI Taxonomy" id="2100421"/>
    <lineage>
        <taxon>Viruses</taxon>
        <taxon>Duplodnaviria</taxon>
        <taxon>Heunggongvirae</taxon>
        <taxon>Uroviricota</taxon>
        <taxon>Caudoviricetes</taxon>
        <taxon>Peduoviridae</taxon>
        <taxon>Maltschvirus</taxon>
        <taxon>Maltschvirus maltsch</taxon>
    </lineage>
</organism>
<feature type="domain" description="Glycosyltransferase 2-like" evidence="1">
    <location>
        <begin position="10"/>
        <end position="135"/>
    </location>
</feature>
<accession>A0A6J5KX65</accession>
<name>A0A6J5KX65_9CAUD</name>
<gene>
    <name evidence="2" type="ORF">UFOVP54_158</name>
</gene>
<dbReference type="InterPro" id="IPR029044">
    <property type="entry name" value="Nucleotide-diphossugar_trans"/>
</dbReference>
<dbReference type="InterPro" id="IPR001173">
    <property type="entry name" value="Glyco_trans_2-like"/>
</dbReference>
<evidence type="ECO:0000313" key="2">
    <source>
        <dbReference type="EMBL" id="CAB4125513.1"/>
    </source>
</evidence>
<dbReference type="Gene3D" id="3.90.550.10">
    <property type="entry name" value="Spore Coat Polysaccharide Biosynthesis Protein SpsA, Chain A"/>
    <property type="match status" value="1"/>
</dbReference>
<dbReference type="GO" id="GO:0016740">
    <property type="term" value="F:transferase activity"/>
    <property type="evidence" value="ECO:0007669"/>
    <property type="project" value="UniProtKB-KW"/>
</dbReference>
<sequence length="209" mass="25049">MEKELRLSYAITVKDELEEVKRLVNFLLSHKRKEDEIVILFDEKNGTDEVFDYIESQVHDCEVFCEKFEGHFADWKNLLTSHCTGKYIFQMDADELPNKFLIEMLPELLEINQDVDVFRVPRINTVVGLTDEHVHKWGWNVNANGWINFPDYQWRIYRNDPSIKWKNKVHEVLEGFKTVTVLPDQEYCSLYHPKTIERQERQNSYYNTL</sequence>